<dbReference type="EnsemblMetazoa" id="G28369.2">
    <property type="protein sequence ID" value="G28369.2:cds"/>
    <property type="gene ID" value="G28369"/>
</dbReference>
<reference evidence="2" key="1">
    <citation type="submission" date="2022-08" db="UniProtKB">
        <authorList>
            <consortium name="EnsemblMetazoa"/>
        </authorList>
    </citation>
    <scope>IDENTIFICATION</scope>
    <source>
        <strain evidence="2">05x7-T-G4-1.051#20</strain>
    </source>
</reference>
<feature type="chain" id="PRO_5036475794" evidence="1">
    <location>
        <begin position="29"/>
        <end position="204"/>
    </location>
</feature>
<dbReference type="Proteomes" id="UP000005408">
    <property type="component" value="Unassembled WGS sequence"/>
</dbReference>
<organism evidence="2 3">
    <name type="scientific">Magallana gigas</name>
    <name type="common">Pacific oyster</name>
    <name type="synonym">Crassostrea gigas</name>
    <dbReference type="NCBI Taxonomy" id="29159"/>
    <lineage>
        <taxon>Eukaryota</taxon>
        <taxon>Metazoa</taxon>
        <taxon>Spiralia</taxon>
        <taxon>Lophotrochozoa</taxon>
        <taxon>Mollusca</taxon>
        <taxon>Bivalvia</taxon>
        <taxon>Autobranchia</taxon>
        <taxon>Pteriomorphia</taxon>
        <taxon>Ostreida</taxon>
        <taxon>Ostreoidea</taxon>
        <taxon>Ostreidae</taxon>
        <taxon>Magallana</taxon>
    </lineage>
</organism>
<evidence type="ECO:0000256" key="1">
    <source>
        <dbReference type="SAM" id="SignalP"/>
    </source>
</evidence>
<evidence type="ECO:0000313" key="3">
    <source>
        <dbReference type="Proteomes" id="UP000005408"/>
    </source>
</evidence>
<proteinExistence type="predicted"/>
<dbReference type="AlphaFoldDB" id="A0A8W8LI66"/>
<keyword evidence="3" id="KW-1185">Reference proteome</keyword>
<dbReference type="InterPro" id="IPR008993">
    <property type="entry name" value="TIMP-like_OB-fold"/>
</dbReference>
<protein>
    <submittedName>
        <fullName evidence="2">Uncharacterized protein</fullName>
    </submittedName>
</protein>
<dbReference type="SUPFAM" id="SSF50242">
    <property type="entry name" value="TIMP-like"/>
    <property type="match status" value="1"/>
</dbReference>
<accession>A0A8W8LI66</accession>
<keyword evidence="1" id="KW-0732">Signal</keyword>
<feature type="signal peptide" evidence="1">
    <location>
        <begin position="1"/>
        <end position="28"/>
    </location>
</feature>
<dbReference type="PROSITE" id="PS51257">
    <property type="entry name" value="PROKAR_LIPOPROTEIN"/>
    <property type="match status" value="1"/>
</dbReference>
<sequence>MKGWNKLNTMQNFVPLLALANLMFVVYGCEPYITSDQTVYCEAPLVFVGVVNCAKIEDRDATFRVKITSNIKGQVGYIGKTVTVIGYGRGHSCGPTVLDVNRKYIFTISLYSSPNRLEIYEYFEATLENLNRFSKFDCSCKVEVDLPYQPLYGEPAPIGDKCLITEREFDCHFYEGYCARQPSNVNSYRQRSPCQWFAPITPCL</sequence>
<name>A0A8W8LI66_MAGGI</name>
<evidence type="ECO:0000313" key="2">
    <source>
        <dbReference type="EnsemblMetazoa" id="G28369.2:cds"/>
    </source>
</evidence>